<dbReference type="EMBL" id="OBDY01000028">
    <property type="protein sequence ID" value="SNY65686.1"/>
    <property type="molecule type" value="Genomic_DNA"/>
</dbReference>
<dbReference type="AlphaFoldDB" id="A0A285K2E7"/>
<dbReference type="InterPro" id="IPR036291">
    <property type="entry name" value="NAD(P)-bd_dom_sf"/>
</dbReference>
<dbReference type="RefSeq" id="WP_097327390.1">
    <property type="nucleotide sequence ID" value="NZ_OBDY01000028.1"/>
</dbReference>
<dbReference type="Pfam" id="PF05368">
    <property type="entry name" value="NmrA"/>
    <property type="match status" value="1"/>
</dbReference>
<dbReference type="InterPro" id="IPR008030">
    <property type="entry name" value="NmrA-like"/>
</dbReference>
<evidence type="ECO:0000259" key="1">
    <source>
        <dbReference type="Pfam" id="PF05368"/>
    </source>
</evidence>
<reference evidence="2 3" key="1">
    <citation type="submission" date="2017-09" db="EMBL/GenBank/DDBJ databases">
        <authorList>
            <person name="Ehlers B."/>
            <person name="Leendertz F.H."/>
        </authorList>
    </citation>
    <scope>NUCLEOTIDE SEQUENCE [LARGE SCALE GENOMIC DNA]</scope>
    <source>
        <strain evidence="2 3">CGMCC 4.6857</strain>
    </source>
</reference>
<dbReference type="Gene3D" id="3.40.50.720">
    <property type="entry name" value="NAD(P)-binding Rossmann-like Domain"/>
    <property type="match status" value="1"/>
</dbReference>
<proteinExistence type="predicted"/>
<dbReference type="SUPFAM" id="SSF51735">
    <property type="entry name" value="NAD(P)-binding Rossmann-fold domains"/>
    <property type="match status" value="1"/>
</dbReference>
<evidence type="ECO:0000313" key="2">
    <source>
        <dbReference type="EMBL" id="SNY65686.1"/>
    </source>
</evidence>
<gene>
    <name evidence="2" type="ORF">SAMN05421748_128105</name>
</gene>
<evidence type="ECO:0000313" key="3">
    <source>
        <dbReference type="Proteomes" id="UP000219612"/>
    </source>
</evidence>
<sequence>MILVTTAGKVGARTARLLADSDRQVRVLTRRPDEHKSLADAGAEVFHGDLDDPASIAAAVAGVRSVVLVTPANPAQEIAVIGALGGSTAHITKVTVDASADSPIARRRDHYRIEQALTASGLPHTLLRANVYMQNFLMLAPLIAATSAFPSPTGDGRAGMVDARDVAEVAATIAAAPAEHAGATYRLTGPESLSYNDVAAQLSELAGRTITHRHITAQEQEEAMIRMGLPRPVAHANAQALALVAEGDADWTSTDVERLTGRPATTFAQFAADHIDRFGGAAGRA</sequence>
<accession>A0A285K2E7</accession>
<dbReference type="OrthoDB" id="4632815at2"/>
<dbReference type="Proteomes" id="UP000219612">
    <property type="component" value="Unassembled WGS sequence"/>
</dbReference>
<dbReference type="Gene3D" id="3.90.25.10">
    <property type="entry name" value="UDP-galactose 4-epimerase, domain 1"/>
    <property type="match status" value="1"/>
</dbReference>
<protein>
    <submittedName>
        <fullName evidence="2">Uncharacterized conserved protein YbjT, contains NAD(P)-binding and DUF2867 domains</fullName>
    </submittedName>
</protein>
<dbReference type="InterPro" id="IPR051604">
    <property type="entry name" value="Ergot_Alk_Oxidoreductase"/>
</dbReference>
<dbReference type="PANTHER" id="PTHR43162">
    <property type="match status" value="1"/>
</dbReference>
<dbReference type="PANTHER" id="PTHR43162:SF1">
    <property type="entry name" value="PRESTALK A DIFFERENTIATION PROTEIN A"/>
    <property type="match status" value="1"/>
</dbReference>
<keyword evidence="3" id="KW-1185">Reference proteome</keyword>
<name>A0A285K2E7_9ACTN</name>
<feature type="domain" description="NmrA-like" evidence="1">
    <location>
        <begin position="4"/>
        <end position="236"/>
    </location>
</feature>
<organism evidence="2 3">
    <name type="scientific">Paractinoplanes atraurantiacus</name>
    <dbReference type="NCBI Taxonomy" id="1036182"/>
    <lineage>
        <taxon>Bacteria</taxon>
        <taxon>Bacillati</taxon>
        <taxon>Actinomycetota</taxon>
        <taxon>Actinomycetes</taxon>
        <taxon>Micromonosporales</taxon>
        <taxon>Micromonosporaceae</taxon>
        <taxon>Paractinoplanes</taxon>
    </lineage>
</organism>